<feature type="transmembrane region" description="Helical" evidence="1">
    <location>
        <begin position="185"/>
        <end position="209"/>
    </location>
</feature>
<dbReference type="EMBL" id="ML992705">
    <property type="protein sequence ID" value="KAF2207276.1"/>
    <property type="molecule type" value="Genomic_DNA"/>
</dbReference>
<dbReference type="PANTHER" id="PTHR28013:SF7">
    <property type="entry name" value="PALI-DOMAIN-CONTAINING PROTEIN"/>
    <property type="match status" value="1"/>
</dbReference>
<dbReference type="OrthoDB" id="2354757at2759"/>
<dbReference type="Proteomes" id="UP000799539">
    <property type="component" value="Unassembled WGS sequence"/>
</dbReference>
<organism evidence="2 3">
    <name type="scientific">Cercospora zeae-maydis SCOH1-5</name>
    <dbReference type="NCBI Taxonomy" id="717836"/>
    <lineage>
        <taxon>Eukaryota</taxon>
        <taxon>Fungi</taxon>
        <taxon>Dikarya</taxon>
        <taxon>Ascomycota</taxon>
        <taxon>Pezizomycotina</taxon>
        <taxon>Dothideomycetes</taxon>
        <taxon>Dothideomycetidae</taxon>
        <taxon>Mycosphaerellales</taxon>
        <taxon>Mycosphaerellaceae</taxon>
        <taxon>Cercospora</taxon>
    </lineage>
</organism>
<evidence type="ECO:0000313" key="3">
    <source>
        <dbReference type="Proteomes" id="UP000799539"/>
    </source>
</evidence>
<keyword evidence="1" id="KW-0812">Transmembrane</keyword>
<reference evidence="2" key="1">
    <citation type="journal article" date="2020" name="Stud. Mycol.">
        <title>101 Dothideomycetes genomes: a test case for predicting lifestyles and emergence of pathogens.</title>
        <authorList>
            <person name="Haridas S."/>
            <person name="Albert R."/>
            <person name="Binder M."/>
            <person name="Bloem J."/>
            <person name="Labutti K."/>
            <person name="Salamov A."/>
            <person name="Andreopoulos B."/>
            <person name="Baker S."/>
            <person name="Barry K."/>
            <person name="Bills G."/>
            <person name="Bluhm B."/>
            <person name="Cannon C."/>
            <person name="Castanera R."/>
            <person name="Culley D."/>
            <person name="Daum C."/>
            <person name="Ezra D."/>
            <person name="Gonzalez J."/>
            <person name="Henrissat B."/>
            <person name="Kuo A."/>
            <person name="Liang C."/>
            <person name="Lipzen A."/>
            <person name="Lutzoni F."/>
            <person name="Magnuson J."/>
            <person name="Mondo S."/>
            <person name="Nolan M."/>
            <person name="Ohm R."/>
            <person name="Pangilinan J."/>
            <person name="Park H.-J."/>
            <person name="Ramirez L."/>
            <person name="Alfaro M."/>
            <person name="Sun H."/>
            <person name="Tritt A."/>
            <person name="Yoshinaga Y."/>
            <person name="Zwiers L.-H."/>
            <person name="Turgeon B."/>
            <person name="Goodwin S."/>
            <person name="Spatafora J."/>
            <person name="Crous P."/>
            <person name="Grigoriev I."/>
        </authorList>
    </citation>
    <scope>NUCLEOTIDE SEQUENCE</scope>
    <source>
        <strain evidence="2">SCOH1-5</strain>
    </source>
</reference>
<dbReference type="GO" id="GO:0005886">
    <property type="term" value="C:plasma membrane"/>
    <property type="evidence" value="ECO:0007669"/>
    <property type="project" value="InterPro"/>
</dbReference>
<dbReference type="AlphaFoldDB" id="A0A6A6F0M9"/>
<dbReference type="InterPro" id="IPR051380">
    <property type="entry name" value="pH-response_reg_palI/RIM9"/>
</dbReference>
<name>A0A6A6F0M9_9PEZI</name>
<protein>
    <recommendedName>
        <fullName evidence="4">Pali-domain-containing protein</fullName>
    </recommendedName>
</protein>
<gene>
    <name evidence="2" type="ORF">CERZMDRAFT_115280</name>
</gene>
<dbReference type="PANTHER" id="PTHR28013">
    <property type="entry name" value="PROTEIN DCV1-RELATED"/>
    <property type="match status" value="1"/>
</dbReference>
<evidence type="ECO:0000313" key="2">
    <source>
        <dbReference type="EMBL" id="KAF2207276.1"/>
    </source>
</evidence>
<keyword evidence="1" id="KW-0472">Membrane</keyword>
<dbReference type="Pfam" id="PF06687">
    <property type="entry name" value="SUR7"/>
    <property type="match status" value="1"/>
</dbReference>
<dbReference type="GO" id="GO:0035838">
    <property type="term" value="C:growing cell tip"/>
    <property type="evidence" value="ECO:0007669"/>
    <property type="project" value="TreeGrafter"/>
</dbReference>
<keyword evidence="1" id="KW-1133">Transmembrane helix</keyword>
<accession>A0A6A6F0M9</accession>
<evidence type="ECO:0000256" key="1">
    <source>
        <dbReference type="SAM" id="Phobius"/>
    </source>
</evidence>
<proteinExistence type="predicted"/>
<feature type="transmembrane region" description="Helical" evidence="1">
    <location>
        <begin position="146"/>
        <end position="165"/>
    </location>
</feature>
<dbReference type="GO" id="GO:0032153">
    <property type="term" value="C:cell division site"/>
    <property type="evidence" value="ECO:0007669"/>
    <property type="project" value="TreeGrafter"/>
</dbReference>
<keyword evidence="3" id="KW-1185">Reference proteome</keyword>
<feature type="transmembrane region" description="Helical" evidence="1">
    <location>
        <begin position="113"/>
        <end position="139"/>
    </location>
</feature>
<sequence>MKMRAGTAIHFFGVALLLISSLLLLFVTLSAPIINHLGLLTIDLGFMGDKNQPYSFVYGTFGSCCLHCGDHGIDVCTGRHIGYEPSRQMANSLHIPYQDVSSGTSDALTRVMVLHPIACGVSFIAFLLSIGGGIIGSLAGALTAGFAWVLVLIVMATDFTLFGIVRHHVNENGLSVARASFGDAMWLLVASFVLLFAGMGILLFTCCVARKEKNRKERREKEIASTMPVGPGERKKKRFIFF</sequence>
<evidence type="ECO:0008006" key="4">
    <source>
        <dbReference type="Google" id="ProtNLM"/>
    </source>
</evidence>
<dbReference type="InterPro" id="IPR009571">
    <property type="entry name" value="SUR7/Rim9-like_fungi"/>
</dbReference>